<reference evidence="2 3" key="1">
    <citation type="submission" date="2019-07" db="EMBL/GenBank/DDBJ databases">
        <title>Genome sequence of 2 isolates from Red Sea Mangroves.</title>
        <authorList>
            <person name="Sefrji F."/>
            <person name="Michoud G."/>
            <person name="Merlino G."/>
            <person name="Daffonchio D."/>
        </authorList>
    </citation>
    <scope>NUCLEOTIDE SEQUENCE [LARGE SCALE GENOMIC DNA]</scope>
    <source>
        <strain evidence="2 3">R1DC41</strain>
    </source>
</reference>
<dbReference type="GO" id="GO:0016020">
    <property type="term" value="C:membrane"/>
    <property type="evidence" value="ECO:0007669"/>
    <property type="project" value="TreeGrafter"/>
</dbReference>
<evidence type="ECO:0000313" key="3">
    <source>
        <dbReference type="Proteomes" id="UP000593626"/>
    </source>
</evidence>
<dbReference type="Pfam" id="PF01522">
    <property type="entry name" value="Polysacc_deac_1"/>
    <property type="match status" value="1"/>
</dbReference>
<dbReference type="InterPro" id="IPR002509">
    <property type="entry name" value="NODB_dom"/>
</dbReference>
<organism evidence="2 3">
    <name type="scientific">Mangrovibacillus cuniculi</name>
    <dbReference type="NCBI Taxonomy" id="2593652"/>
    <lineage>
        <taxon>Bacteria</taxon>
        <taxon>Bacillati</taxon>
        <taxon>Bacillota</taxon>
        <taxon>Bacilli</taxon>
        <taxon>Bacillales</taxon>
        <taxon>Bacillaceae</taxon>
        <taxon>Mangrovibacillus</taxon>
    </lineage>
</organism>
<dbReference type="Gene3D" id="3.20.20.370">
    <property type="entry name" value="Glycoside hydrolase/deacetylase"/>
    <property type="match status" value="1"/>
</dbReference>
<dbReference type="GO" id="GO:0016810">
    <property type="term" value="F:hydrolase activity, acting on carbon-nitrogen (but not peptide) bonds"/>
    <property type="evidence" value="ECO:0007669"/>
    <property type="project" value="InterPro"/>
</dbReference>
<evidence type="ECO:0000259" key="1">
    <source>
        <dbReference type="PROSITE" id="PS51677"/>
    </source>
</evidence>
<dbReference type="EMBL" id="CP049742">
    <property type="protein sequence ID" value="QPC48363.1"/>
    <property type="molecule type" value="Genomic_DNA"/>
</dbReference>
<dbReference type="InterPro" id="IPR011330">
    <property type="entry name" value="Glyco_hydro/deAcase_b/a-brl"/>
</dbReference>
<accession>A0A7S8CE89</accession>
<dbReference type="AlphaFoldDB" id="A0A7S8CE89"/>
<dbReference type="Proteomes" id="UP000593626">
    <property type="component" value="Chromosome"/>
</dbReference>
<dbReference type="InterPro" id="IPR050248">
    <property type="entry name" value="Polysacc_deacetylase_ArnD"/>
</dbReference>
<name>A0A7S8CE89_9BACI</name>
<dbReference type="CDD" id="cd10950">
    <property type="entry name" value="CE4_BsYlxY_like"/>
    <property type="match status" value="1"/>
</dbReference>
<proteinExistence type="predicted"/>
<feature type="domain" description="NodB homology" evidence="1">
    <location>
        <begin position="126"/>
        <end position="302"/>
    </location>
</feature>
<dbReference type="KEGG" id="mcui:G8O30_05130"/>
<dbReference type="PANTHER" id="PTHR10587">
    <property type="entry name" value="GLYCOSYL TRANSFERASE-RELATED"/>
    <property type="match status" value="1"/>
</dbReference>
<dbReference type="RefSeq" id="WP_239674494.1">
    <property type="nucleotide sequence ID" value="NZ_CP049742.1"/>
</dbReference>
<dbReference type="SUPFAM" id="SSF88713">
    <property type="entry name" value="Glycoside hydrolase/deacetylase"/>
    <property type="match status" value="1"/>
</dbReference>
<gene>
    <name evidence="2" type="ORF">G8O30_05130</name>
</gene>
<dbReference type="PANTHER" id="PTHR10587:SF80">
    <property type="entry name" value="CHITOOLIGOSACCHARIDE DEACETYLASE"/>
    <property type="match status" value="1"/>
</dbReference>
<dbReference type="PROSITE" id="PS51677">
    <property type="entry name" value="NODB"/>
    <property type="match status" value="1"/>
</dbReference>
<protein>
    <submittedName>
        <fullName evidence="2">Polysaccharide deacetylase family protein</fullName>
    </submittedName>
</protein>
<keyword evidence="3" id="KW-1185">Reference proteome</keyword>
<evidence type="ECO:0000313" key="2">
    <source>
        <dbReference type="EMBL" id="QPC48363.1"/>
    </source>
</evidence>
<dbReference type="GO" id="GO:0005975">
    <property type="term" value="P:carbohydrate metabolic process"/>
    <property type="evidence" value="ECO:0007669"/>
    <property type="project" value="InterPro"/>
</dbReference>
<sequence>MKTIWMICAIFLLGVVAYMKLPIVETYVSLLTEEGVPVVSEDTLKNQIKERASSLLVEPKDARIDPVWKKVPGINGLKVDVESSYKKMKEVGEYKEELLVFEQVSPQVLLKDLKAAPIYIGHPDKEMVSLMINVAWGNEYIPGLLSTLKEEHVKATFFLEGNWTKKNPELAKTISEAGHEIANHSFSHPNMSSLTRDQNREEIVKTNDVIEATTGKTPTILGPPSGDYSQVTVDVAHELGMYTVLWSIDTIDWQKPPVSKIMERVSKKMHSGGTILMHPTESTVEALPLIIQLAKQKDLRIGTISDLLDEERLVKK</sequence>